<accession>A0A1V6YF60</accession>
<dbReference type="GO" id="GO:0031956">
    <property type="term" value="F:medium-chain fatty acid-CoA ligase activity"/>
    <property type="evidence" value="ECO:0007669"/>
    <property type="project" value="TreeGrafter"/>
</dbReference>
<dbReference type="Gene3D" id="3.30.300.30">
    <property type="match status" value="1"/>
</dbReference>
<gene>
    <name evidence="4" type="ORF">PENNAL_c0023G04878</name>
    <name evidence="3" type="ORF">PNAL_LOCUS1257</name>
</gene>
<evidence type="ECO:0000259" key="1">
    <source>
        <dbReference type="Pfam" id="PF00501"/>
    </source>
</evidence>
<organism evidence="4 5">
    <name type="scientific">Penicillium nalgiovense</name>
    <dbReference type="NCBI Taxonomy" id="60175"/>
    <lineage>
        <taxon>Eukaryota</taxon>
        <taxon>Fungi</taxon>
        <taxon>Dikarya</taxon>
        <taxon>Ascomycota</taxon>
        <taxon>Pezizomycotina</taxon>
        <taxon>Eurotiomycetes</taxon>
        <taxon>Eurotiomycetidae</taxon>
        <taxon>Eurotiales</taxon>
        <taxon>Aspergillaceae</taxon>
        <taxon>Penicillium</taxon>
    </lineage>
</organism>
<dbReference type="Gene3D" id="3.40.50.12780">
    <property type="entry name" value="N-terminal domain of ligase-like"/>
    <property type="match status" value="1"/>
</dbReference>
<sequence length="572" mass="62647">MDTKLALVQGPKEPALLFETLGTFIDKQAAQYGDQVAAMFPWQSVRLSYRQLADRSKIIAKAMLEMGLRKGDCVGIMAGNCYEYIEVFLGGGRIGCPVVVLNNTYIPGELMSAVQKSSCKLVFIASDIGSRSLSAHIKALRGDQSTNPALPELRRVVNLGNTGPRNMGVEMQSYSTFTSGAQSVFMKDSMLLRAEKSVKPEDVLNLQFTSGTTGSPKAAMLTHTNLLNNARFVGDAMHLTPSDIICCPPPLFHCFGLVLGFLSSFVHGSSIIFPSDFFDVHKVVSAILSENATVLLGVPTMYVSELEALSKTGQRPHHLRTGLASGSAVSQGLMNQLREKMGVQKMLIAYGMTETSPVTFITSIEDGDEKGTTTVGRVLPHTAAKVVAKGGEVLRRGERGELCTSGFALQKGYWRNEEKTKDVMKVDGDGVLWMHTGDEAFIDEDGYAHITGRIKDLIIRGGENIFPREIEERLMLHPSISEASVVGIKDERYGEVVGCFLKMADGYSKMPDAEVKQWVGEKLGRYKTPQYTFWIGDQNVGCDFPKTGSGKHQKHIMRDLGNRLVQTVRAKL</sequence>
<evidence type="ECO:0000313" key="5">
    <source>
        <dbReference type="Proteomes" id="UP000191691"/>
    </source>
</evidence>
<protein>
    <recommendedName>
        <fullName evidence="6">AMP-dependent synthetase/ligase domain-containing protein</fullName>
    </recommendedName>
</protein>
<dbReference type="InterPro" id="IPR025110">
    <property type="entry name" value="AMP-bd_C"/>
</dbReference>
<dbReference type="InterPro" id="IPR042099">
    <property type="entry name" value="ANL_N_sf"/>
</dbReference>
<evidence type="ECO:0008006" key="6">
    <source>
        <dbReference type="Google" id="ProtNLM"/>
    </source>
</evidence>
<dbReference type="EMBL" id="MOOB01000023">
    <property type="protein sequence ID" value="OQE85792.1"/>
    <property type="molecule type" value="Genomic_DNA"/>
</dbReference>
<feature type="domain" description="AMP-dependent synthetase/ligase" evidence="1">
    <location>
        <begin position="26"/>
        <end position="414"/>
    </location>
</feature>
<feature type="domain" description="AMP-binding enzyme C-terminal" evidence="2">
    <location>
        <begin position="469"/>
        <end position="551"/>
    </location>
</feature>
<dbReference type="Pfam" id="PF13193">
    <property type="entry name" value="AMP-binding_C"/>
    <property type="match status" value="1"/>
</dbReference>
<dbReference type="OMA" id="KMLIAYG"/>
<dbReference type="Proteomes" id="UP000191691">
    <property type="component" value="Unassembled WGS sequence"/>
</dbReference>
<keyword evidence="5" id="KW-1185">Reference proteome</keyword>
<dbReference type="PANTHER" id="PTHR43201">
    <property type="entry name" value="ACYL-COA SYNTHETASE"/>
    <property type="match status" value="1"/>
</dbReference>
<dbReference type="OrthoDB" id="10253115at2759"/>
<dbReference type="Pfam" id="PF00501">
    <property type="entry name" value="AMP-binding"/>
    <property type="match status" value="1"/>
</dbReference>
<comment type="caution">
    <text evidence="4">The sequence shown here is derived from an EMBL/GenBank/DDBJ whole genome shotgun (WGS) entry which is preliminary data.</text>
</comment>
<dbReference type="SUPFAM" id="SSF56801">
    <property type="entry name" value="Acetyl-CoA synthetase-like"/>
    <property type="match status" value="1"/>
</dbReference>
<dbReference type="InterPro" id="IPR045851">
    <property type="entry name" value="AMP-bd_C_sf"/>
</dbReference>
<reference evidence="4" key="1">
    <citation type="submission" date="2016-10" db="EMBL/GenBank/DDBJ databases">
        <title>Uncovering the secondary metabolism of Penicillium species provides insights into the evolution of 6-MSA pathways.</title>
        <authorList>
            <person name="Nielsen J.C."/>
            <person name="Nielsen J."/>
        </authorList>
    </citation>
    <scope>NUCLEOTIDE SEQUENCE [LARGE SCALE GENOMIC DNA]</scope>
    <source>
        <strain evidence="4">IBT 13039</strain>
    </source>
</reference>
<reference evidence="5" key="2">
    <citation type="journal article" date="2017" name="Nat. Microbiol.">
        <title>Global analysis of biosynthetic gene clusters reveals vast potential of secondary metabolite production in Penicillium species.</title>
        <authorList>
            <person name="Nielsen J.C."/>
            <person name="Grijseels S."/>
            <person name="Prigent S."/>
            <person name="Ji B."/>
            <person name="Dainat J."/>
            <person name="Nielsen K.F."/>
            <person name="Frisvad J.C."/>
            <person name="Workman M."/>
            <person name="Nielsen J."/>
        </authorList>
    </citation>
    <scope>NUCLEOTIDE SEQUENCE [LARGE SCALE GENOMIC DNA]</scope>
    <source>
        <strain evidence="5">IBT 13039</strain>
    </source>
</reference>
<dbReference type="InterPro" id="IPR020845">
    <property type="entry name" value="AMP-binding_CS"/>
</dbReference>
<evidence type="ECO:0000259" key="2">
    <source>
        <dbReference type="Pfam" id="PF13193"/>
    </source>
</evidence>
<dbReference type="Proteomes" id="UP001153461">
    <property type="component" value="Unassembled WGS sequence"/>
</dbReference>
<reference evidence="3" key="3">
    <citation type="submission" date="2021-07" db="EMBL/GenBank/DDBJ databases">
        <authorList>
            <person name="Branca A.L. A."/>
        </authorList>
    </citation>
    <scope>NUCLEOTIDE SEQUENCE</scope>
</reference>
<proteinExistence type="predicted"/>
<evidence type="ECO:0000313" key="3">
    <source>
        <dbReference type="EMBL" id="CAG7978640.1"/>
    </source>
</evidence>
<dbReference type="EMBL" id="CAJVNV010000033">
    <property type="protein sequence ID" value="CAG7978640.1"/>
    <property type="molecule type" value="Genomic_DNA"/>
</dbReference>
<evidence type="ECO:0000313" key="4">
    <source>
        <dbReference type="EMBL" id="OQE85792.1"/>
    </source>
</evidence>
<dbReference type="STRING" id="60175.A0A1V6YF60"/>
<dbReference type="InterPro" id="IPR000873">
    <property type="entry name" value="AMP-dep_synth/lig_dom"/>
</dbReference>
<name>A0A1V6YF60_PENNA</name>
<dbReference type="PANTHER" id="PTHR43201:SF6">
    <property type="entry name" value="ACYL COA SYNTHETASE (EUROFUNG)"/>
    <property type="match status" value="1"/>
</dbReference>
<dbReference type="AlphaFoldDB" id="A0A1V6YF60"/>
<dbReference type="PROSITE" id="PS00455">
    <property type="entry name" value="AMP_BINDING"/>
    <property type="match status" value="1"/>
</dbReference>
<dbReference type="GO" id="GO:0006631">
    <property type="term" value="P:fatty acid metabolic process"/>
    <property type="evidence" value="ECO:0007669"/>
    <property type="project" value="TreeGrafter"/>
</dbReference>